<dbReference type="STRING" id="282301.A0A267EA00"/>
<protein>
    <recommendedName>
        <fullName evidence="4">EF-hand domain-containing protein</fullName>
    </recommendedName>
</protein>
<dbReference type="GO" id="GO:0005509">
    <property type="term" value="F:calcium ion binding"/>
    <property type="evidence" value="ECO:0007669"/>
    <property type="project" value="InterPro"/>
</dbReference>
<dbReference type="PANTHER" id="PTHR23050">
    <property type="entry name" value="CALCIUM BINDING PROTEIN"/>
    <property type="match status" value="1"/>
</dbReference>
<proteinExistence type="predicted"/>
<keyword evidence="2" id="KW-0106">Calcium</keyword>
<accession>A0A267EA00</accession>
<dbReference type="OrthoDB" id="26525at2759"/>
<evidence type="ECO:0000256" key="2">
    <source>
        <dbReference type="ARBA" id="ARBA00022837"/>
    </source>
</evidence>
<dbReference type="InterPro" id="IPR002048">
    <property type="entry name" value="EF_hand_dom"/>
</dbReference>
<dbReference type="EMBL" id="NIVC01002379">
    <property type="protein sequence ID" value="PAA58393.1"/>
    <property type="molecule type" value="Genomic_DNA"/>
</dbReference>
<feature type="region of interest" description="Disordered" evidence="3">
    <location>
        <begin position="1"/>
        <end position="20"/>
    </location>
</feature>
<feature type="region of interest" description="Disordered" evidence="3">
    <location>
        <begin position="184"/>
        <end position="214"/>
    </location>
</feature>
<evidence type="ECO:0000256" key="3">
    <source>
        <dbReference type="SAM" id="MobiDB-lite"/>
    </source>
</evidence>
<evidence type="ECO:0000313" key="5">
    <source>
        <dbReference type="EMBL" id="PAA58393.1"/>
    </source>
</evidence>
<dbReference type="CDD" id="cd00051">
    <property type="entry name" value="EFh"/>
    <property type="match status" value="2"/>
</dbReference>
<dbReference type="Pfam" id="PF13499">
    <property type="entry name" value="EF-hand_7"/>
    <property type="match status" value="2"/>
</dbReference>
<dbReference type="FunFam" id="1.10.238.10:FF:000001">
    <property type="entry name" value="Calmodulin 1"/>
    <property type="match status" value="1"/>
</dbReference>
<dbReference type="InterPro" id="IPR011992">
    <property type="entry name" value="EF-hand-dom_pair"/>
</dbReference>
<keyword evidence="1" id="KW-0677">Repeat</keyword>
<evidence type="ECO:0000313" key="6">
    <source>
        <dbReference type="Proteomes" id="UP000215902"/>
    </source>
</evidence>
<feature type="compositionally biased region" description="Low complexity" evidence="3">
    <location>
        <begin position="204"/>
        <end position="214"/>
    </location>
</feature>
<evidence type="ECO:0000259" key="4">
    <source>
        <dbReference type="PROSITE" id="PS50222"/>
    </source>
</evidence>
<feature type="domain" description="EF-hand" evidence="4">
    <location>
        <begin position="25"/>
        <end position="60"/>
    </location>
</feature>
<dbReference type="Gene3D" id="1.10.238.10">
    <property type="entry name" value="EF-hand"/>
    <property type="match status" value="2"/>
</dbReference>
<dbReference type="PROSITE" id="PS00018">
    <property type="entry name" value="EF_HAND_1"/>
    <property type="match status" value="4"/>
</dbReference>
<gene>
    <name evidence="5" type="ORF">BOX15_Mlig007932g2</name>
</gene>
<dbReference type="InterPro" id="IPR050145">
    <property type="entry name" value="Centrin_CML-like"/>
</dbReference>
<dbReference type="SUPFAM" id="SSF47473">
    <property type="entry name" value="EF-hand"/>
    <property type="match status" value="1"/>
</dbReference>
<name>A0A267EA00_9PLAT</name>
<dbReference type="AlphaFoldDB" id="A0A267EA00"/>
<feature type="compositionally biased region" description="Gly residues" evidence="3">
    <location>
        <begin position="191"/>
        <end position="203"/>
    </location>
</feature>
<feature type="compositionally biased region" description="Low complexity" evidence="3">
    <location>
        <begin position="1"/>
        <end position="11"/>
    </location>
</feature>
<keyword evidence="6" id="KW-1185">Reference proteome</keyword>
<dbReference type="SMART" id="SM00054">
    <property type="entry name" value="EFh"/>
    <property type="match status" value="4"/>
</dbReference>
<organism evidence="5 6">
    <name type="scientific">Macrostomum lignano</name>
    <dbReference type="NCBI Taxonomy" id="282301"/>
    <lineage>
        <taxon>Eukaryota</taxon>
        <taxon>Metazoa</taxon>
        <taxon>Spiralia</taxon>
        <taxon>Lophotrochozoa</taxon>
        <taxon>Platyhelminthes</taxon>
        <taxon>Rhabditophora</taxon>
        <taxon>Macrostomorpha</taxon>
        <taxon>Macrostomida</taxon>
        <taxon>Macrostomidae</taxon>
        <taxon>Macrostomum</taxon>
    </lineage>
</organism>
<feature type="domain" description="EF-hand" evidence="4">
    <location>
        <begin position="112"/>
        <end position="147"/>
    </location>
</feature>
<dbReference type="Proteomes" id="UP000215902">
    <property type="component" value="Unassembled WGS sequence"/>
</dbReference>
<feature type="domain" description="EF-hand" evidence="4">
    <location>
        <begin position="148"/>
        <end position="183"/>
    </location>
</feature>
<reference evidence="5 6" key="1">
    <citation type="submission" date="2017-06" db="EMBL/GenBank/DDBJ databases">
        <title>A platform for efficient transgenesis in Macrostomum lignano, a flatworm model organism for stem cell research.</title>
        <authorList>
            <person name="Berezikov E."/>
        </authorList>
    </citation>
    <scope>NUCLEOTIDE SEQUENCE [LARGE SCALE GENOMIC DNA]</scope>
    <source>
        <strain evidence="5">DV1</strain>
        <tissue evidence="5">Whole organism</tissue>
    </source>
</reference>
<dbReference type="PROSITE" id="PS50222">
    <property type="entry name" value="EF_HAND_2"/>
    <property type="match status" value="4"/>
</dbReference>
<feature type="domain" description="EF-hand" evidence="4">
    <location>
        <begin position="61"/>
        <end position="96"/>
    </location>
</feature>
<comment type="caution">
    <text evidence="5">The sequence shown here is derived from an EMBL/GenBank/DDBJ whole genome shotgun (WGS) entry which is preliminary data.</text>
</comment>
<sequence>MMSSDEQASSSAKDESDDSLMVTASELQIFQETFQLFDKDGDGCITTEELGTVLRCIGRSPSTEQLKDMLRRIDKDGNGTIEFEEFIQLMKSDPRKRAGKKQHQVDQTHADDSEDELLAAFHVFDKDRNGYISAPELKAVLDGLGHEYEDAEVEEMLREVDINGDGCIDYAEFVAMLNASMPSRVPSRVSLGGGGGDGDGSGASGSKNDSGGAL</sequence>
<dbReference type="InterPro" id="IPR018247">
    <property type="entry name" value="EF_Hand_1_Ca_BS"/>
</dbReference>
<evidence type="ECO:0000256" key="1">
    <source>
        <dbReference type="ARBA" id="ARBA00022737"/>
    </source>
</evidence>